<protein>
    <submittedName>
        <fullName evidence="1">Uncharacterized protein</fullName>
    </submittedName>
</protein>
<dbReference type="AlphaFoldDB" id="A0A820GRI2"/>
<evidence type="ECO:0000313" key="1">
    <source>
        <dbReference type="EMBL" id="CAF4281970.1"/>
    </source>
</evidence>
<feature type="non-terminal residue" evidence="1">
    <location>
        <position position="1"/>
    </location>
</feature>
<gene>
    <name evidence="1" type="ORF">OXD698_LOCUS45110</name>
</gene>
<evidence type="ECO:0000313" key="2">
    <source>
        <dbReference type="Proteomes" id="UP000663844"/>
    </source>
</evidence>
<comment type="caution">
    <text evidence="1">The sequence shown here is derived from an EMBL/GenBank/DDBJ whole genome shotgun (WGS) entry which is preliminary data.</text>
</comment>
<dbReference type="EMBL" id="CAJOAZ010014561">
    <property type="protein sequence ID" value="CAF4281970.1"/>
    <property type="molecule type" value="Genomic_DNA"/>
</dbReference>
<name>A0A820GRI2_9BILA</name>
<proteinExistence type="predicted"/>
<accession>A0A820GRI2</accession>
<organism evidence="1 2">
    <name type="scientific">Adineta steineri</name>
    <dbReference type="NCBI Taxonomy" id="433720"/>
    <lineage>
        <taxon>Eukaryota</taxon>
        <taxon>Metazoa</taxon>
        <taxon>Spiralia</taxon>
        <taxon>Gnathifera</taxon>
        <taxon>Rotifera</taxon>
        <taxon>Eurotatoria</taxon>
        <taxon>Bdelloidea</taxon>
        <taxon>Adinetida</taxon>
        <taxon>Adinetidae</taxon>
        <taxon>Adineta</taxon>
    </lineage>
</organism>
<sequence length="72" mass="8369">NQLTVMRTVRRQIYCPNAPAQTPEAYQRINLFIALLDRFISSLANRFSPHRWMAYEVSPLISSMIEKSLSII</sequence>
<dbReference type="Proteomes" id="UP000663844">
    <property type="component" value="Unassembled WGS sequence"/>
</dbReference>
<reference evidence="1" key="1">
    <citation type="submission" date="2021-02" db="EMBL/GenBank/DDBJ databases">
        <authorList>
            <person name="Nowell W R."/>
        </authorList>
    </citation>
    <scope>NUCLEOTIDE SEQUENCE</scope>
</reference>